<dbReference type="PROSITE" id="PS51257">
    <property type="entry name" value="PROKAR_LIPOPROTEIN"/>
    <property type="match status" value="1"/>
</dbReference>
<dbReference type="Proteomes" id="UP000075260">
    <property type="component" value="Unassembled WGS sequence"/>
</dbReference>
<dbReference type="Gene3D" id="3.60.20.10">
    <property type="entry name" value="Glutamine Phosphoribosylpyrophosphate, subunit 1, domain 1"/>
    <property type="match status" value="1"/>
</dbReference>
<dbReference type="InterPro" id="IPR043146">
    <property type="entry name" value="Penicillin_amidase_N_B-knob"/>
</dbReference>
<name>A0A150QJ14_SORCE</name>
<accession>A0A150QJ14</accession>
<reference evidence="6 7" key="1">
    <citation type="submission" date="2014-02" db="EMBL/GenBank/DDBJ databases">
        <title>The small core and large imbalanced accessory genome model reveals a collaborative survival strategy of Sorangium cellulosum strains in nature.</title>
        <authorList>
            <person name="Han K."/>
            <person name="Peng R."/>
            <person name="Blom J."/>
            <person name="Li Y.-Z."/>
        </authorList>
    </citation>
    <scope>NUCLEOTIDE SEQUENCE [LARGE SCALE GENOMIC DNA]</scope>
    <source>
        <strain evidence="6 7">So0008-312</strain>
    </source>
</reference>
<dbReference type="PANTHER" id="PTHR34218">
    <property type="entry name" value="PEPTIDASE S45 PENICILLIN AMIDASE"/>
    <property type="match status" value="1"/>
</dbReference>
<dbReference type="OrthoDB" id="5522621at2"/>
<feature type="region of interest" description="Disordered" evidence="5">
    <location>
        <begin position="623"/>
        <end position="644"/>
    </location>
</feature>
<protein>
    <recommendedName>
        <fullName evidence="8">Acyl-homoserine-lactone acylase</fullName>
    </recommendedName>
</protein>
<feature type="compositionally biased region" description="Basic and acidic residues" evidence="5">
    <location>
        <begin position="626"/>
        <end position="638"/>
    </location>
</feature>
<dbReference type="GO" id="GO:0016811">
    <property type="term" value="F:hydrolase activity, acting on carbon-nitrogen (but not peptide) bonds, in linear amides"/>
    <property type="evidence" value="ECO:0007669"/>
    <property type="project" value="InterPro"/>
</dbReference>
<evidence type="ECO:0008006" key="8">
    <source>
        <dbReference type="Google" id="ProtNLM"/>
    </source>
</evidence>
<dbReference type="InterPro" id="IPR029055">
    <property type="entry name" value="Ntn_hydrolases_N"/>
</dbReference>
<dbReference type="SUPFAM" id="SSF56235">
    <property type="entry name" value="N-terminal nucleophile aminohydrolases (Ntn hydrolases)"/>
    <property type="match status" value="1"/>
</dbReference>
<comment type="caution">
    <text evidence="6">The sequence shown here is derived from an EMBL/GenBank/DDBJ whole genome shotgun (WGS) entry which is preliminary data.</text>
</comment>
<evidence type="ECO:0000313" key="7">
    <source>
        <dbReference type="Proteomes" id="UP000075260"/>
    </source>
</evidence>
<dbReference type="EMBL" id="JEMA01000603">
    <property type="protein sequence ID" value="KYF67940.1"/>
    <property type="molecule type" value="Genomic_DNA"/>
</dbReference>
<dbReference type="InterPro" id="IPR023343">
    <property type="entry name" value="Penicillin_amidase_dom1"/>
</dbReference>
<dbReference type="InterPro" id="IPR043147">
    <property type="entry name" value="Penicillin_amidase_A-knob"/>
</dbReference>
<dbReference type="AlphaFoldDB" id="A0A150QJ14"/>
<evidence type="ECO:0000256" key="1">
    <source>
        <dbReference type="ARBA" id="ARBA00006586"/>
    </source>
</evidence>
<evidence type="ECO:0000256" key="5">
    <source>
        <dbReference type="SAM" id="MobiDB-lite"/>
    </source>
</evidence>
<dbReference type="RefSeq" id="WP_061609471.1">
    <property type="nucleotide sequence ID" value="NZ_JEMA01000603.1"/>
</dbReference>
<organism evidence="6 7">
    <name type="scientific">Sorangium cellulosum</name>
    <name type="common">Polyangium cellulosum</name>
    <dbReference type="NCBI Taxonomy" id="56"/>
    <lineage>
        <taxon>Bacteria</taxon>
        <taxon>Pseudomonadati</taxon>
        <taxon>Myxococcota</taxon>
        <taxon>Polyangia</taxon>
        <taxon>Polyangiales</taxon>
        <taxon>Polyangiaceae</taxon>
        <taxon>Sorangium</taxon>
    </lineage>
</organism>
<dbReference type="Gene3D" id="2.30.120.10">
    <property type="match status" value="1"/>
</dbReference>
<proteinExistence type="inferred from homology"/>
<dbReference type="InterPro" id="IPR002692">
    <property type="entry name" value="S45"/>
</dbReference>
<keyword evidence="4" id="KW-0865">Zymogen</keyword>
<evidence type="ECO:0000256" key="4">
    <source>
        <dbReference type="ARBA" id="ARBA00023145"/>
    </source>
</evidence>
<keyword evidence="3" id="KW-0378">Hydrolase</keyword>
<dbReference type="Gene3D" id="1.10.439.10">
    <property type="entry name" value="Penicillin Amidohydrolase, domain 1"/>
    <property type="match status" value="1"/>
</dbReference>
<keyword evidence="2" id="KW-0732">Signal</keyword>
<gene>
    <name evidence="6" type="ORF">BE15_45030</name>
</gene>
<dbReference type="GO" id="GO:0017000">
    <property type="term" value="P:antibiotic biosynthetic process"/>
    <property type="evidence" value="ECO:0007669"/>
    <property type="project" value="InterPro"/>
</dbReference>
<evidence type="ECO:0000256" key="3">
    <source>
        <dbReference type="ARBA" id="ARBA00022801"/>
    </source>
</evidence>
<dbReference type="Pfam" id="PF01804">
    <property type="entry name" value="Penicil_amidase"/>
    <property type="match status" value="1"/>
</dbReference>
<comment type="similarity">
    <text evidence="1">Belongs to the peptidase S45 family.</text>
</comment>
<dbReference type="Gene3D" id="1.10.1400.10">
    <property type="match status" value="1"/>
</dbReference>
<dbReference type="PANTHER" id="PTHR34218:SF3">
    <property type="entry name" value="ACYL-HOMOSERINE LACTONE ACYLASE PVDQ"/>
    <property type="match status" value="1"/>
</dbReference>
<evidence type="ECO:0000313" key="6">
    <source>
        <dbReference type="EMBL" id="KYF67940.1"/>
    </source>
</evidence>
<sequence>MYGRIIAGLSCLGLLAACGDESGVRPAPVDYQATIRWTSHGVPHILAEDIGSIGFGLGYAGARDVVCTLADQIVKVRSERARTFGPGEGDANVDSDFSYLTLGVVERGERMLERVSADGRALIEGYAAGYNRYLADAGPEGLPAPCAGAAWVKPISAADLAAYYVHVNMFAGSLQLLDFIRRAAPPEASGEEARERAIELPDFTRLGLGSNAWAIGRDRAEGGRGMLVANPHFPWEGELRFHEAHLTIPGQLDVYGVSLTGLPVINIGFNEHVAWTHTVSPAKHFTVYRLTLDPDDPTAYVHEGERRPMERREHTIDVLTDDGSIEQVSRVMYRSHHGPMLGASVLGWSTEQAFTVRDANEDNVTALDQWLRMDRATSLDELRRAHEELRGIPFVFTTAVDAEGQALLMDASRVPHLSAEAVRAYESAQQRDGLTGLLARSGIVLLDGGTARDEWVETQGAGALVPWGDLPSLARTDFVMNANDTPWLTNPAEPLTGYPALFGTPGAPISARTRMNLLLLTEEGEGAAAGEDGLFSRDELEAAILGNRAITAERLRAQVVERCDGAAPVDLEGEAVDVADACLALASWDGRLDLESVGAIVWRELLGQFSSAATVDAGKLYAQPFDPKDPLETPRDLVEPPAEGPDPILVALAEATRALAQAGLDPSTPLGEAQFTNKGDDAIPIHGGLGMEGVANVVTHLPTAPNSTLLPRLNTGELVNPTTGLTTAGYPINFGTSFVMAVEHTTGGPRAEALLSYAQSTDPASPHFADQTELFSQKAWRPVLFTEKDIAADPDLVVKEIGGPR</sequence>
<dbReference type="CDD" id="cd01936">
    <property type="entry name" value="Ntn_CA"/>
    <property type="match status" value="1"/>
</dbReference>
<evidence type="ECO:0000256" key="2">
    <source>
        <dbReference type="ARBA" id="ARBA00022729"/>
    </source>
</evidence>